<dbReference type="RefSeq" id="WP_378223374.1">
    <property type="nucleotide sequence ID" value="NZ_JBHRTK010000022.1"/>
</dbReference>
<gene>
    <name evidence="2" type="ORF">ACFOHJ_18870</name>
</gene>
<dbReference type="EMBL" id="JBHRTK010000022">
    <property type="protein sequence ID" value="MFC3208291.1"/>
    <property type="molecule type" value="Genomic_DNA"/>
</dbReference>
<organism evidence="2 3">
    <name type="scientific">Aquamicrobium soli</name>
    <dbReference type="NCBI Taxonomy" id="1811518"/>
    <lineage>
        <taxon>Bacteria</taxon>
        <taxon>Pseudomonadati</taxon>
        <taxon>Pseudomonadota</taxon>
        <taxon>Alphaproteobacteria</taxon>
        <taxon>Hyphomicrobiales</taxon>
        <taxon>Phyllobacteriaceae</taxon>
        <taxon>Aquamicrobium</taxon>
    </lineage>
</organism>
<evidence type="ECO:0000313" key="2">
    <source>
        <dbReference type="EMBL" id="MFC3208291.1"/>
    </source>
</evidence>
<accession>A0ABV7KES1</accession>
<name>A0ABV7KES1_9HYPH</name>
<reference evidence="3" key="1">
    <citation type="journal article" date="2019" name="Int. J. Syst. Evol. Microbiol.">
        <title>The Global Catalogue of Microorganisms (GCM) 10K type strain sequencing project: providing services to taxonomists for standard genome sequencing and annotation.</title>
        <authorList>
            <consortium name="The Broad Institute Genomics Platform"/>
            <consortium name="The Broad Institute Genome Sequencing Center for Infectious Disease"/>
            <person name="Wu L."/>
            <person name="Ma J."/>
        </authorList>
    </citation>
    <scope>NUCLEOTIDE SEQUENCE [LARGE SCALE GENOMIC DNA]</scope>
    <source>
        <strain evidence="3">KCTC 52165</strain>
    </source>
</reference>
<keyword evidence="3" id="KW-1185">Reference proteome</keyword>
<protein>
    <submittedName>
        <fullName evidence="2">Glycosyltransferase family 2 protein</fullName>
    </submittedName>
</protein>
<comment type="caution">
    <text evidence="2">The sequence shown here is derived from an EMBL/GenBank/DDBJ whole genome shotgun (WGS) entry which is preliminary data.</text>
</comment>
<dbReference type="InterPro" id="IPR029044">
    <property type="entry name" value="Nucleotide-diphossugar_trans"/>
</dbReference>
<evidence type="ECO:0000259" key="1">
    <source>
        <dbReference type="Pfam" id="PF00535"/>
    </source>
</evidence>
<dbReference type="Gene3D" id="3.90.550.10">
    <property type="entry name" value="Spore Coat Polysaccharide Biosynthesis Protein SpsA, Chain A"/>
    <property type="match status" value="1"/>
</dbReference>
<dbReference type="PANTHER" id="PTHR43685">
    <property type="entry name" value="GLYCOSYLTRANSFERASE"/>
    <property type="match status" value="1"/>
</dbReference>
<dbReference type="SUPFAM" id="SSF53448">
    <property type="entry name" value="Nucleotide-diphospho-sugar transferases"/>
    <property type="match status" value="1"/>
</dbReference>
<dbReference type="PANTHER" id="PTHR43685:SF2">
    <property type="entry name" value="GLYCOSYLTRANSFERASE 2-LIKE DOMAIN-CONTAINING PROTEIN"/>
    <property type="match status" value="1"/>
</dbReference>
<sequence>MHSVALSVVIPTRNRADDLIRSVNSVLQGGDDVEVIVSDDGSTDDTVARVEALRDERVRITASPTSNGANIARNRGAAIARAPLIALLDSDDVFLKGRCERLIAFFKNHPEIDAVHDGFVEVSGDSQKVHAMPAFADARELRHLIICHRVPMTNSAVTIRAEAFKAIGGFDEKLRRHQDRDLLLRINEKYNLSLGSAADIHKFRGSASISHNFREYISGLDMFSAKIPEARMEYYRDLFSYLSVRGIIKSAAQGRIKDTLHEIGELSRAKNLPHGLVRNLLRYHAGKVFRQSAPPPN</sequence>
<dbReference type="Proteomes" id="UP001595583">
    <property type="component" value="Unassembled WGS sequence"/>
</dbReference>
<dbReference type="Pfam" id="PF00535">
    <property type="entry name" value="Glycos_transf_2"/>
    <property type="match status" value="1"/>
</dbReference>
<proteinExistence type="predicted"/>
<evidence type="ECO:0000313" key="3">
    <source>
        <dbReference type="Proteomes" id="UP001595583"/>
    </source>
</evidence>
<feature type="domain" description="Glycosyltransferase 2-like" evidence="1">
    <location>
        <begin position="7"/>
        <end position="127"/>
    </location>
</feature>
<dbReference type="InterPro" id="IPR050834">
    <property type="entry name" value="Glycosyltransf_2"/>
</dbReference>
<dbReference type="InterPro" id="IPR001173">
    <property type="entry name" value="Glyco_trans_2-like"/>
</dbReference>